<dbReference type="Pfam" id="PF01074">
    <property type="entry name" value="Glyco_hydro_38N"/>
    <property type="match status" value="1"/>
</dbReference>
<dbReference type="InterPro" id="IPR011013">
    <property type="entry name" value="Gal_mutarotase_sf_dom"/>
</dbReference>
<comment type="similarity">
    <text evidence="1">Belongs to the glycosyl hydrolase 38 family.</text>
</comment>
<organism evidence="6 7">
    <name type="scientific">Candidatus Merdivicinus excrementipullorum</name>
    <dbReference type="NCBI Taxonomy" id="2840867"/>
    <lineage>
        <taxon>Bacteria</taxon>
        <taxon>Bacillati</taxon>
        <taxon>Bacillota</taxon>
        <taxon>Clostridia</taxon>
        <taxon>Eubacteriales</taxon>
        <taxon>Oscillospiraceae</taxon>
        <taxon>Oscillospiraceae incertae sedis</taxon>
        <taxon>Candidatus Merdivicinus</taxon>
    </lineage>
</organism>
<dbReference type="SUPFAM" id="SSF88688">
    <property type="entry name" value="Families 57/38 glycoside transferase middle domain"/>
    <property type="match status" value="1"/>
</dbReference>
<dbReference type="InterPro" id="IPR011682">
    <property type="entry name" value="Glyco_hydro_38_C"/>
</dbReference>
<comment type="caution">
    <text evidence="6">The sequence shown here is derived from an EMBL/GenBank/DDBJ whole genome shotgun (WGS) entry which is preliminary data.</text>
</comment>
<sequence length="1023" mass="113995">MGMKMAPEWHDRLRHWIATLEKDFYQPLGEISFEGLCTYEHFKPEEAEKLPGYAPVPEGTVWGNEWEYMWLKGAVTLPPEAEGKMIVMDLNPGGETTLFVNGKAFGTCRADWVSIPHHFMEDNILTENAKAGDRFDILAEAYAGHFFPNGKIAYCGPGPVLPGSYQDPKAGKQRTAMGKNTYGVWNEDAYQLWMDVKTLAEVMECLPDSSLRAGKIAKALQNFTLAVDFEQPLEGRIADYKKGREILKDALSCVNGSTAPTFYGIGNAHLDVVWLWPLAETERKVARTFAAQLRLIEKYPGYRFLQSQPQTYAFCQEYYPELFERIKAAIKTGGWVAEGGMWVEPDTNMTAGESLVRQLVHGMRYFKNELGVDCEILWLPDTFGYTAALPQILKSCGIKYLVTQKIFWSYNGGDQFPYHYFTWQGMDGSEIVSYLPTSYTYTTNPKQLIDVWDNRVQKDSLDKFLLPYGYGDGGGGPSRDYIEFALREQNLEGCPKLEMTHPSKVFEDLEAEGGPENTYVGELYFACHRGVYTSQASVKKGNRKSELALREAEMWGSLAMQDGFVFPYAEWDADWKKVLLNQFHDILPGSSIAAVYKKAKELHDEVIASGTALANAAAGSIAGSGKEELAFNSLSWDRDAVVKKADGSYARVTIPACGYATVKDNGLAPEEAVHVSVTAEGAVLENSKVRAVLDANGEMTSFVLKESGREFAAGSMNRLLLYKDVPRVFDAWDIDSPYEQQFVESGRCTGIRLVEDNPYRCAVEISREIGNSTFTQIVSLESGAIRVEFDTTVQWHELHRLLKVSFPVDVTATEAVNEMQFGYVKRPTHRSRAYEKDRFEVCNHRYTALCDEGHGAAVLNDCKYGVSMLGNAINLTLLRAAASPEMAADNGAHHFTYAFTAWEGSLLDSPVVEQGYELNVPPMLASGQAGSRSFFSLDGAPNVVLDTVKPAEDQSGDLILRLYESKHADSGCTLRWDLPVDAAFTCNMLEAADSCQALTVENSGVKLHFRPFEVKTLRLRLAK</sequence>
<dbReference type="Pfam" id="PF17677">
    <property type="entry name" value="Glyco_hydro38C2"/>
    <property type="match status" value="1"/>
</dbReference>
<dbReference type="GO" id="GO:0004559">
    <property type="term" value="F:alpha-mannosidase activity"/>
    <property type="evidence" value="ECO:0007669"/>
    <property type="project" value="InterPro"/>
</dbReference>
<dbReference type="PANTHER" id="PTHR46017">
    <property type="entry name" value="ALPHA-MANNOSIDASE 2C1"/>
    <property type="match status" value="1"/>
</dbReference>
<keyword evidence="4" id="KW-0326">Glycosidase</keyword>
<name>A0A9D1JZ13_9FIRM</name>
<dbReference type="Gene3D" id="3.20.110.10">
    <property type="entry name" value="Glycoside hydrolase 38, N terminal domain"/>
    <property type="match status" value="1"/>
</dbReference>
<dbReference type="AlphaFoldDB" id="A0A9D1JZ13"/>
<dbReference type="InterPro" id="IPR041147">
    <property type="entry name" value="GH38_C"/>
</dbReference>
<evidence type="ECO:0000313" key="7">
    <source>
        <dbReference type="Proteomes" id="UP000824002"/>
    </source>
</evidence>
<dbReference type="Gene3D" id="1.20.1270.50">
    <property type="entry name" value="Glycoside hydrolase family 38, central domain"/>
    <property type="match status" value="1"/>
</dbReference>
<evidence type="ECO:0000256" key="1">
    <source>
        <dbReference type="ARBA" id="ARBA00009792"/>
    </source>
</evidence>
<reference evidence="6" key="2">
    <citation type="journal article" date="2021" name="PeerJ">
        <title>Extensive microbial diversity within the chicken gut microbiome revealed by metagenomics and culture.</title>
        <authorList>
            <person name="Gilroy R."/>
            <person name="Ravi A."/>
            <person name="Getino M."/>
            <person name="Pursley I."/>
            <person name="Horton D.L."/>
            <person name="Alikhan N.F."/>
            <person name="Baker D."/>
            <person name="Gharbi K."/>
            <person name="Hall N."/>
            <person name="Watson M."/>
            <person name="Adriaenssens E.M."/>
            <person name="Foster-Nyarko E."/>
            <person name="Jarju S."/>
            <person name="Secka A."/>
            <person name="Antonio M."/>
            <person name="Oren A."/>
            <person name="Chaudhuri R.R."/>
            <person name="La Ragione R."/>
            <person name="Hildebrand F."/>
            <person name="Pallen M.J."/>
        </authorList>
    </citation>
    <scope>NUCLEOTIDE SEQUENCE</scope>
    <source>
        <strain evidence="6">CHK199-13235</strain>
    </source>
</reference>
<dbReference type="GO" id="GO:0030246">
    <property type="term" value="F:carbohydrate binding"/>
    <property type="evidence" value="ECO:0007669"/>
    <property type="project" value="InterPro"/>
</dbReference>
<dbReference type="GO" id="GO:0009313">
    <property type="term" value="P:oligosaccharide catabolic process"/>
    <property type="evidence" value="ECO:0007669"/>
    <property type="project" value="TreeGrafter"/>
</dbReference>
<keyword evidence="2" id="KW-0479">Metal-binding</keyword>
<dbReference type="Proteomes" id="UP000824002">
    <property type="component" value="Unassembled WGS sequence"/>
</dbReference>
<dbReference type="CDD" id="cd10789">
    <property type="entry name" value="GH38N_AMII_ER_cytosolic"/>
    <property type="match status" value="1"/>
</dbReference>
<dbReference type="InterPro" id="IPR028995">
    <property type="entry name" value="Glyco_hydro_57/38_cen_sf"/>
</dbReference>
<feature type="domain" description="Glycoside hydrolase family 38 central" evidence="5">
    <location>
        <begin position="526"/>
        <end position="603"/>
    </location>
</feature>
<dbReference type="PANTHER" id="PTHR46017:SF1">
    <property type="entry name" value="ALPHA-MANNOSIDASE 2C1"/>
    <property type="match status" value="1"/>
</dbReference>
<dbReference type="GO" id="GO:0046872">
    <property type="term" value="F:metal ion binding"/>
    <property type="evidence" value="ECO:0007669"/>
    <property type="project" value="UniProtKB-KW"/>
</dbReference>
<proteinExistence type="inferred from homology"/>
<evidence type="ECO:0000259" key="5">
    <source>
        <dbReference type="SMART" id="SM00872"/>
    </source>
</evidence>
<dbReference type="InterPro" id="IPR054723">
    <property type="entry name" value="Ams1-like_N"/>
</dbReference>
<dbReference type="Pfam" id="PF22907">
    <property type="entry name" value="Ams1-like_1st"/>
    <property type="match status" value="1"/>
</dbReference>
<dbReference type="SUPFAM" id="SSF74650">
    <property type="entry name" value="Galactose mutarotase-like"/>
    <property type="match status" value="1"/>
</dbReference>
<dbReference type="Gene3D" id="2.60.40.2220">
    <property type="match status" value="1"/>
</dbReference>
<dbReference type="SMART" id="SM00872">
    <property type="entry name" value="Alpha-mann_mid"/>
    <property type="match status" value="1"/>
</dbReference>
<evidence type="ECO:0000256" key="3">
    <source>
        <dbReference type="ARBA" id="ARBA00022801"/>
    </source>
</evidence>
<evidence type="ECO:0000256" key="4">
    <source>
        <dbReference type="ARBA" id="ARBA00023295"/>
    </source>
</evidence>
<dbReference type="EMBL" id="DVJP01000025">
    <property type="protein sequence ID" value="HIS75785.1"/>
    <property type="molecule type" value="Genomic_DNA"/>
</dbReference>
<dbReference type="InterPro" id="IPR011330">
    <property type="entry name" value="Glyco_hydro/deAcase_b/a-brl"/>
</dbReference>
<evidence type="ECO:0000313" key="6">
    <source>
        <dbReference type="EMBL" id="HIS75785.1"/>
    </source>
</evidence>
<dbReference type="Pfam" id="PF09261">
    <property type="entry name" value="Alpha-mann_mid"/>
    <property type="match status" value="1"/>
</dbReference>
<accession>A0A9D1JZ13</accession>
<gene>
    <name evidence="6" type="ORF">IAB51_03145</name>
</gene>
<dbReference type="SUPFAM" id="SSF88713">
    <property type="entry name" value="Glycoside hydrolase/deacetylase"/>
    <property type="match status" value="1"/>
</dbReference>
<dbReference type="InterPro" id="IPR037094">
    <property type="entry name" value="Glyco_hydro_38_cen_sf"/>
</dbReference>
<dbReference type="InterPro" id="IPR015341">
    <property type="entry name" value="Glyco_hydro_38_cen"/>
</dbReference>
<dbReference type="GO" id="GO:0006013">
    <property type="term" value="P:mannose metabolic process"/>
    <property type="evidence" value="ECO:0007669"/>
    <property type="project" value="InterPro"/>
</dbReference>
<protein>
    <submittedName>
        <fullName evidence="6">Alpha-mannosidase</fullName>
    </submittedName>
</protein>
<dbReference type="FunFam" id="1.20.1270.50:FF:000004">
    <property type="entry name" value="alpha-mannosidase 2C1 isoform X1"/>
    <property type="match status" value="1"/>
</dbReference>
<dbReference type="Gene3D" id="2.70.98.30">
    <property type="entry name" value="Golgi alpha-mannosidase II, domain 4"/>
    <property type="match status" value="1"/>
</dbReference>
<dbReference type="InterPro" id="IPR027291">
    <property type="entry name" value="Glyco_hydro_38_N_sf"/>
</dbReference>
<reference evidence="6" key="1">
    <citation type="submission" date="2020-10" db="EMBL/GenBank/DDBJ databases">
        <authorList>
            <person name="Gilroy R."/>
        </authorList>
    </citation>
    <scope>NUCLEOTIDE SEQUENCE</scope>
    <source>
        <strain evidence="6">CHK199-13235</strain>
    </source>
</reference>
<dbReference type="Pfam" id="PF07748">
    <property type="entry name" value="Glyco_hydro_38C"/>
    <property type="match status" value="1"/>
</dbReference>
<keyword evidence="3" id="KW-0378">Hydrolase</keyword>
<evidence type="ECO:0000256" key="2">
    <source>
        <dbReference type="ARBA" id="ARBA00022723"/>
    </source>
</evidence>
<dbReference type="InterPro" id="IPR000602">
    <property type="entry name" value="Glyco_hydro_38_N"/>
</dbReference>